<keyword evidence="3" id="KW-1185">Reference proteome</keyword>
<dbReference type="Gene3D" id="3.30.559.10">
    <property type="entry name" value="Chloramphenicol acetyltransferase-like domain"/>
    <property type="match status" value="1"/>
</dbReference>
<dbReference type="EMBL" id="MU825874">
    <property type="protein sequence ID" value="KAJ7387114.1"/>
    <property type="molecule type" value="Genomic_DNA"/>
</dbReference>
<dbReference type="GO" id="GO:0005739">
    <property type="term" value="C:mitochondrion"/>
    <property type="evidence" value="ECO:0007669"/>
    <property type="project" value="TreeGrafter"/>
</dbReference>
<accession>A0A9W9ZW70</accession>
<sequence length="103" mass="11231">MCVDLASRAREGKLQLHEFQGGSFTISNLGMFGITQFSAVINPPQACIMAVGGSRPVLSADETIQSVMTVTLSCDRRMVDDELAARWLDAFKANIENPSRLLL</sequence>
<comment type="caution">
    <text evidence="2">The sequence shown here is derived from an EMBL/GenBank/DDBJ whole genome shotgun (WGS) entry which is preliminary data.</text>
</comment>
<dbReference type="Pfam" id="PF00198">
    <property type="entry name" value="2-oxoacid_dh"/>
    <property type="match status" value="1"/>
</dbReference>
<organism evidence="2 3">
    <name type="scientific">Desmophyllum pertusum</name>
    <dbReference type="NCBI Taxonomy" id="174260"/>
    <lineage>
        <taxon>Eukaryota</taxon>
        <taxon>Metazoa</taxon>
        <taxon>Cnidaria</taxon>
        <taxon>Anthozoa</taxon>
        <taxon>Hexacorallia</taxon>
        <taxon>Scleractinia</taxon>
        <taxon>Caryophylliina</taxon>
        <taxon>Caryophylliidae</taxon>
        <taxon>Desmophyllum</taxon>
    </lineage>
</organism>
<dbReference type="OrthoDB" id="5961998at2759"/>
<evidence type="ECO:0000313" key="2">
    <source>
        <dbReference type="EMBL" id="KAJ7387114.1"/>
    </source>
</evidence>
<dbReference type="PANTHER" id="PTHR23151">
    <property type="entry name" value="DIHYDROLIPOAMIDE ACETYL/SUCCINYL-TRANSFERASE-RELATED"/>
    <property type="match status" value="1"/>
</dbReference>
<evidence type="ECO:0000313" key="3">
    <source>
        <dbReference type="Proteomes" id="UP001163046"/>
    </source>
</evidence>
<reference evidence="2" key="1">
    <citation type="submission" date="2023-01" db="EMBL/GenBank/DDBJ databases">
        <title>Genome assembly of the deep-sea coral Lophelia pertusa.</title>
        <authorList>
            <person name="Herrera S."/>
            <person name="Cordes E."/>
        </authorList>
    </citation>
    <scope>NUCLEOTIDE SEQUENCE</scope>
    <source>
        <strain evidence="2">USNM1676648</strain>
        <tissue evidence="2">Polyp</tissue>
    </source>
</reference>
<dbReference type="Proteomes" id="UP001163046">
    <property type="component" value="Unassembled WGS sequence"/>
</dbReference>
<protein>
    <recommendedName>
        <fullName evidence="1">2-oxoacid dehydrogenase acyltransferase catalytic domain-containing protein</fullName>
    </recommendedName>
</protein>
<feature type="domain" description="2-oxoacid dehydrogenase acyltransferase catalytic" evidence="1">
    <location>
        <begin position="4"/>
        <end position="103"/>
    </location>
</feature>
<name>A0A9W9ZW70_9CNID</name>
<dbReference type="GO" id="GO:0016746">
    <property type="term" value="F:acyltransferase activity"/>
    <property type="evidence" value="ECO:0007669"/>
    <property type="project" value="InterPro"/>
</dbReference>
<dbReference type="InterPro" id="IPR045257">
    <property type="entry name" value="E2/Pdx1"/>
</dbReference>
<dbReference type="InterPro" id="IPR023213">
    <property type="entry name" value="CAT-like_dom_sf"/>
</dbReference>
<gene>
    <name evidence="2" type="ORF">OS493_004079</name>
</gene>
<dbReference type="PANTHER" id="PTHR23151:SF90">
    <property type="entry name" value="DIHYDROLIPOYLLYSINE-RESIDUE ACETYLTRANSFERASE COMPONENT OF PYRUVATE DEHYDROGENASE COMPLEX, MITOCHONDRIAL-RELATED"/>
    <property type="match status" value="1"/>
</dbReference>
<dbReference type="InterPro" id="IPR001078">
    <property type="entry name" value="2-oxoacid_DH_actylTfrase"/>
</dbReference>
<dbReference type="SUPFAM" id="SSF52777">
    <property type="entry name" value="CoA-dependent acyltransferases"/>
    <property type="match status" value="1"/>
</dbReference>
<dbReference type="AlphaFoldDB" id="A0A9W9ZW70"/>
<dbReference type="GO" id="GO:0006086">
    <property type="term" value="P:pyruvate decarboxylation to acetyl-CoA"/>
    <property type="evidence" value="ECO:0007669"/>
    <property type="project" value="InterPro"/>
</dbReference>
<proteinExistence type="predicted"/>
<dbReference type="GO" id="GO:0045254">
    <property type="term" value="C:pyruvate dehydrogenase complex"/>
    <property type="evidence" value="ECO:0007669"/>
    <property type="project" value="InterPro"/>
</dbReference>
<evidence type="ECO:0000259" key="1">
    <source>
        <dbReference type="Pfam" id="PF00198"/>
    </source>
</evidence>